<dbReference type="RefSeq" id="WP_155468101.1">
    <property type="nucleotide sequence ID" value="NZ_WNKY01000067.1"/>
</dbReference>
<evidence type="ECO:0000313" key="2">
    <source>
        <dbReference type="Proteomes" id="UP000475582"/>
    </source>
</evidence>
<proteinExistence type="predicted"/>
<dbReference type="EMBL" id="WNKY01000067">
    <property type="protein sequence ID" value="MTV41733.1"/>
    <property type="molecule type" value="Genomic_DNA"/>
</dbReference>
<evidence type="ECO:0000313" key="1">
    <source>
        <dbReference type="EMBL" id="MTV41733.1"/>
    </source>
</evidence>
<dbReference type="Proteomes" id="UP000475582">
    <property type="component" value="Unassembled WGS sequence"/>
</dbReference>
<keyword evidence="2" id="KW-1185">Reference proteome</keyword>
<reference evidence="1 2" key="1">
    <citation type="submission" date="2019-11" db="EMBL/GenBank/DDBJ databases">
        <title>Type strains purchased from KCTC, JCM and DSMZ.</title>
        <authorList>
            <person name="Lu H."/>
        </authorList>
    </citation>
    <scope>NUCLEOTIDE SEQUENCE [LARGE SCALE GENOMIC DNA]</scope>
    <source>
        <strain evidence="1 2">KCTC 22382</strain>
    </source>
</reference>
<dbReference type="AlphaFoldDB" id="A0A6L6PRL0"/>
<protein>
    <submittedName>
        <fullName evidence="1">Uncharacterized protein</fullName>
    </submittedName>
</protein>
<accession>A0A6L6PRL0</accession>
<dbReference type="OrthoDB" id="9256034at2"/>
<organism evidence="1 2">
    <name type="scientific">Duganella radicis</name>
    <dbReference type="NCBI Taxonomy" id="551988"/>
    <lineage>
        <taxon>Bacteria</taxon>
        <taxon>Pseudomonadati</taxon>
        <taxon>Pseudomonadota</taxon>
        <taxon>Betaproteobacteria</taxon>
        <taxon>Burkholderiales</taxon>
        <taxon>Oxalobacteraceae</taxon>
        <taxon>Telluria group</taxon>
        <taxon>Duganella</taxon>
    </lineage>
</organism>
<comment type="caution">
    <text evidence="1">The sequence shown here is derived from an EMBL/GenBank/DDBJ whole genome shotgun (WGS) entry which is preliminary data.</text>
</comment>
<name>A0A6L6PRL0_9BURK</name>
<gene>
    <name evidence="1" type="ORF">GM676_29700</name>
</gene>
<sequence>MKMRIDPAQLGAVPCRDIPDCWVLTDGDQQRMTIACASVEEEIFTVTIPIATLLPNAQAYQLAAALMLNRDAKNLNGGAVAYDVHDDSFFYCKEIDARTLTLSAFSRQARAGFAAARLLGGMLRYAQADIAPARPPAPRLVLLRPRDSPP</sequence>